<feature type="region of interest" description="Disordered" evidence="4">
    <location>
        <begin position="87"/>
        <end position="106"/>
    </location>
</feature>
<evidence type="ECO:0000256" key="2">
    <source>
        <dbReference type="ARBA" id="ARBA00022821"/>
    </source>
</evidence>
<reference evidence="7 8" key="1">
    <citation type="submission" date="2024-08" db="EMBL/GenBank/DDBJ databases">
        <title>Insights into the chromosomal genome structure of Flemingia macrophylla.</title>
        <authorList>
            <person name="Ding Y."/>
            <person name="Zhao Y."/>
            <person name="Bi W."/>
            <person name="Wu M."/>
            <person name="Zhao G."/>
            <person name="Gong Y."/>
            <person name="Li W."/>
            <person name="Zhang P."/>
        </authorList>
    </citation>
    <scope>NUCLEOTIDE SEQUENCE [LARGE SCALE GENOMIC DNA]</scope>
    <source>
        <strain evidence="7">DYQJB</strain>
        <tissue evidence="7">Leaf</tissue>
    </source>
</reference>
<dbReference type="Pfam" id="PF23598">
    <property type="entry name" value="LRR_14"/>
    <property type="match status" value="1"/>
</dbReference>
<protein>
    <recommendedName>
        <fullName evidence="9">Disease resistance RPP13-like protein 4</fullName>
    </recommendedName>
</protein>
<evidence type="ECO:0000259" key="5">
    <source>
        <dbReference type="Pfam" id="PF23559"/>
    </source>
</evidence>
<feature type="compositionally biased region" description="Basic and acidic residues" evidence="4">
    <location>
        <begin position="248"/>
        <end position="261"/>
    </location>
</feature>
<dbReference type="InterPro" id="IPR058922">
    <property type="entry name" value="WHD_DRP"/>
</dbReference>
<name>A0ABD1LGI2_9FABA</name>
<comment type="caution">
    <text evidence="7">The sequence shown here is derived from an EMBL/GenBank/DDBJ whole genome shotgun (WGS) entry which is preliminary data.</text>
</comment>
<evidence type="ECO:0000256" key="1">
    <source>
        <dbReference type="ARBA" id="ARBA00022737"/>
    </source>
</evidence>
<dbReference type="SUPFAM" id="SSF52058">
    <property type="entry name" value="L domain-like"/>
    <property type="match status" value="1"/>
</dbReference>
<feature type="domain" description="Disease resistance R13L4/SHOC-2-like LRR" evidence="6">
    <location>
        <begin position="666"/>
        <end position="841"/>
    </location>
</feature>
<keyword evidence="2" id="KW-0611">Plant defense</keyword>
<dbReference type="GO" id="GO:0006952">
    <property type="term" value="P:defense response"/>
    <property type="evidence" value="ECO:0007669"/>
    <property type="project" value="UniProtKB-KW"/>
</dbReference>
<dbReference type="PANTHER" id="PTHR23155:SF1076">
    <property type="entry name" value="LEUCINE-RICH REPEAT (LRR) FAMILY PROTEIN-RELATED"/>
    <property type="match status" value="1"/>
</dbReference>
<dbReference type="EMBL" id="JBGMDY010000009">
    <property type="protein sequence ID" value="KAL2322634.1"/>
    <property type="molecule type" value="Genomic_DNA"/>
</dbReference>
<feature type="region of interest" description="Disordered" evidence="4">
    <location>
        <begin position="248"/>
        <end position="273"/>
    </location>
</feature>
<dbReference type="Pfam" id="PF23559">
    <property type="entry name" value="WHD_DRP"/>
    <property type="match status" value="1"/>
</dbReference>
<dbReference type="InterPro" id="IPR055414">
    <property type="entry name" value="LRR_R13L4/SHOC2-like"/>
</dbReference>
<dbReference type="Proteomes" id="UP001603857">
    <property type="component" value="Unassembled WGS sequence"/>
</dbReference>
<evidence type="ECO:0000313" key="8">
    <source>
        <dbReference type="Proteomes" id="UP001603857"/>
    </source>
</evidence>
<feature type="region of interest" description="Disordered" evidence="4">
    <location>
        <begin position="161"/>
        <end position="187"/>
    </location>
</feature>
<feature type="region of interest" description="Disordered" evidence="4">
    <location>
        <begin position="443"/>
        <end position="465"/>
    </location>
</feature>
<dbReference type="PANTHER" id="PTHR23155">
    <property type="entry name" value="DISEASE RESISTANCE PROTEIN RP"/>
    <property type="match status" value="1"/>
</dbReference>
<dbReference type="InterPro" id="IPR044974">
    <property type="entry name" value="Disease_R_plants"/>
</dbReference>
<evidence type="ECO:0008006" key="9">
    <source>
        <dbReference type="Google" id="ProtNLM"/>
    </source>
</evidence>
<dbReference type="Gene3D" id="3.80.10.10">
    <property type="entry name" value="Ribonuclease Inhibitor"/>
    <property type="match status" value="1"/>
</dbReference>
<keyword evidence="1" id="KW-0677">Repeat</keyword>
<feature type="compositionally biased region" description="Polar residues" evidence="4">
    <location>
        <begin position="445"/>
        <end position="465"/>
    </location>
</feature>
<keyword evidence="3" id="KW-0175">Coiled coil</keyword>
<evidence type="ECO:0000256" key="3">
    <source>
        <dbReference type="SAM" id="Coils"/>
    </source>
</evidence>
<evidence type="ECO:0000259" key="6">
    <source>
        <dbReference type="Pfam" id="PF23598"/>
    </source>
</evidence>
<evidence type="ECO:0000313" key="7">
    <source>
        <dbReference type="EMBL" id="KAL2322634.1"/>
    </source>
</evidence>
<organism evidence="7 8">
    <name type="scientific">Flemingia macrophylla</name>
    <dbReference type="NCBI Taxonomy" id="520843"/>
    <lineage>
        <taxon>Eukaryota</taxon>
        <taxon>Viridiplantae</taxon>
        <taxon>Streptophyta</taxon>
        <taxon>Embryophyta</taxon>
        <taxon>Tracheophyta</taxon>
        <taxon>Spermatophyta</taxon>
        <taxon>Magnoliopsida</taxon>
        <taxon>eudicotyledons</taxon>
        <taxon>Gunneridae</taxon>
        <taxon>Pentapetalae</taxon>
        <taxon>rosids</taxon>
        <taxon>fabids</taxon>
        <taxon>Fabales</taxon>
        <taxon>Fabaceae</taxon>
        <taxon>Papilionoideae</taxon>
        <taxon>50 kb inversion clade</taxon>
        <taxon>NPAAA clade</taxon>
        <taxon>indigoferoid/millettioid clade</taxon>
        <taxon>Phaseoleae</taxon>
        <taxon>Flemingia</taxon>
    </lineage>
</organism>
<accession>A0ABD1LGI2</accession>
<feature type="coiled-coil region" evidence="3">
    <location>
        <begin position="285"/>
        <end position="325"/>
    </location>
</feature>
<dbReference type="InterPro" id="IPR036388">
    <property type="entry name" value="WH-like_DNA-bd_sf"/>
</dbReference>
<sequence>MSIRTNPGKAVPSLQRRLTTVKSREEDPSIAQKLETLMSELDKIKGLFEDVKRNEYELIDTLKLVDDLLRDFKPAKMIEINNRILQSGKGTAESSSGKKEQDSVSTGEVAIDNKKLKILKSELDKILKEEFSTVKKNELKLEEMFRKVEDLLRKFTECINPTEDANPSEAKGVEKPSSIQEATQDKKSVEKDVSIGEKLDSLMFEIDTMKAKFSTVEKNDELLGMLRIAEDFLKNFNEKNSADQILKHGEDSKENDAKVVDKSSLSQEAKEKESVEKNVSIDEMFESLKFELEKMKANFSRVKENEELFSTLKRLEDLLQNINAKTLAKTVNPVEAANQSEAKLQSQISRKMLVVQQKAKDKPSPSQEAPNKKIVEKVVPDDKKVERLKSEIDNMKAKCSSDEEFRMLSSLEDLLRHFKTKEELLDEVLTTIHEKIKESTKKLGFSQSEDGSSSQAKATQVQHPPLSLSQNEEKITLVLKRFQASYDALGLHSKLCCLSLSVFPENVVIKKRHIIYWWIGEGFVKNTAEQTAEEEGEEVFEELLNSYLIVRHGNGKCPIVNKFKISPWIRHMLVSSVLVPKENNQPFEKISEITTAPHLNNSSAYLVLDQQKVKISGEFATDWRSVFNLGASYLTIEPQWMAKMKKIVVLQLGRWQESPLHHIEVDSINFMKDLKGQKHLKYLSLRGISRIVELPPSIAQLVSLQILDVKACHNLETLPNEIASLKNLTHLDASQCYLLESMPKGIEKLSELQVFKGFVVGNSDKTPGISDLVKFKKLKRLGVHIGSQAVIQDRDFESLKDLMQVKCLKISWGVLSTSSYKDKVNVIFLPPKLEKLDLEGFPMEEINISELATYELKKLYIKGGKLKSLAPFYWVRVDIMRLKHLNNLQVEREDLREKFPTLKYAEVKKVSKNSFEWPE</sequence>
<evidence type="ECO:0000256" key="4">
    <source>
        <dbReference type="SAM" id="MobiDB-lite"/>
    </source>
</evidence>
<gene>
    <name evidence="7" type="ORF">Fmac_027013</name>
</gene>
<keyword evidence="8" id="KW-1185">Reference proteome</keyword>
<dbReference type="InterPro" id="IPR032675">
    <property type="entry name" value="LRR_dom_sf"/>
</dbReference>
<dbReference type="AlphaFoldDB" id="A0ABD1LGI2"/>
<proteinExistence type="predicted"/>
<feature type="domain" description="Disease resistance protein winged helix" evidence="5">
    <location>
        <begin position="502"/>
        <end position="565"/>
    </location>
</feature>
<dbReference type="Gene3D" id="1.10.10.10">
    <property type="entry name" value="Winged helix-like DNA-binding domain superfamily/Winged helix DNA-binding domain"/>
    <property type="match status" value="1"/>
</dbReference>